<reference evidence="5" key="1">
    <citation type="submission" date="2018-06" db="EMBL/GenBank/DDBJ databases">
        <authorList>
            <person name="Zhirakovskaya E."/>
        </authorList>
    </citation>
    <scope>NUCLEOTIDE SEQUENCE</scope>
</reference>
<dbReference type="GO" id="GO:0008705">
    <property type="term" value="F:methionine synthase activity"/>
    <property type="evidence" value="ECO:0007669"/>
    <property type="project" value="TreeGrafter"/>
</dbReference>
<evidence type="ECO:0000256" key="1">
    <source>
        <dbReference type="ARBA" id="ARBA00022723"/>
    </source>
</evidence>
<dbReference type="PANTHER" id="PTHR45833">
    <property type="entry name" value="METHIONINE SYNTHASE"/>
    <property type="match status" value="1"/>
</dbReference>
<feature type="domain" description="B12-binding" evidence="3">
    <location>
        <begin position="102"/>
        <end position="222"/>
    </location>
</feature>
<gene>
    <name evidence="5" type="ORF">MNBD_BACTEROID01-15</name>
</gene>
<keyword evidence="1" id="KW-0479">Metal-binding</keyword>
<dbReference type="PANTHER" id="PTHR45833:SF1">
    <property type="entry name" value="METHIONINE SYNTHASE"/>
    <property type="match status" value="1"/>
</dbReference>
<keyword evidence="2" id="KW-0170">Cobalt</keyword>
<dbReference type="AlphaFoldDB" id="A0A3B0TB99"/>
<dbReference type="InterPro" id="IPR050554">
    <property type="entry name" value="Met_Synthase/Corrinoid"/>
</dbReference>
<dbReference type="InterPro" id="IPR036594">
    <property type="entry name" value="Meth_synthase_dom"/>
</dbReference>
<evidence type="ECO:0000256" key="2">
    <source>
        <dbReference type="ARBA" id="ARBA00023285"/>
    </source>
</evidence>
<dbReference type="InterPro" id="IPR036724">
    <property type="entry name" value="Cobalamin-bd_sf"/>
</dbReference>
<evidence type="ECO:0000259" key="3">
    <source>
        <dbReference type="PROSITE" id="PS51332"/>
    </source>
</evidence>
<sequence>MKELIEKLHECVEFGKADKNSPYPPQLKGQDGSHEITKAALESGVSAREILEEALVPAMEKVGIKFSENKIFVPQMLMSARAMGASMVQLKPYFASGDIKAKGTFIIGTVKGDLHDIGKNLVAMMVEGAGWTIVDLGVDVGTEKFLKALEEHPDAVVGLSALLTTTMVSMEEIVDNIKKQNPEAKVLIGGAPVTDDFCIKIGADFYAPDPQKAVEYLNKKAS</sequence>
<name>A0A3B0TB99_9ZZZZ</name>
<dbReference type="GO" id="GO:0050667">
    <property type="term" value="P:homocysteine metabolic process"/>
    <property type="evidence" value="ECO:0007669"/>
    <property type="project" value="TreeGrafter"/>
</dbReference>
<feature type="domain" description="B12-binding N-terminal" evidence="4">
    <location>
        <begin position="16"/>
        <end position="102"/>
    </location>
</feature>
<dbReference type="GO" id="GO:0046872">
    <property type="term" value="F:metal ion binding"/>
    <property type="evidence" value="ECO:0007669"/>
    <property type="project" value="UniProtKB-KW"/>
</dbReference>
<evidence type="ECO:0000313" key="5">
    <source>
        <dbReference type="EMBL" id="VAW13383.1"/>
    </source>
</evidence>
<dbReference type="Gene3D" id="3.40.50.280">
    <property type="entry name" value="Cobalamin-binding domain"/>
    <property type="match status" value="1"/>
</dbReference>
<organism evidence="5">
    <name type="scientific">hydrothermal vent metagenome</name>
    <dbReference type="NCBI Taxonomy" id="652676"/>
    <lineage>
        <taxon>unclassified sequences</taxon>
        <taxon>metagenomes</taxon>
        <taxon>ecological metagenomes</taxon>
    </lineage>
</organism>
<dbReference type="Gene3D" id="1.10.1240.10">
    <property type="entry name" value="Methionine synthase domain"/>
    <property type="match status" value="1"/>
</dbReference>
<evidence type="ECO:0000259" key="4">
    <source>
        <dbReference type="PROSITE" id="PS51337"/>
    </source>
</evidence>
<protein>
    <submittedName>
        <fullName evidence="5">Uncharacterized corrinoid protein</fullName>
    </submittedName>
</protein>
<dbReference type="InterPro" id="IPR006158">
    <property type="entry name" value="Cobalamin-bd"/>
</dbReference>
<accession>A0A3B0TB99</accession>
<dbReference type="GO" id="GO:0005829">
    <property type="term" value="C:cytosol"/>
    <property type="evidence" value="ECO:0007669"/>
    <property type="project" value="TreeGrafter"/>
</dbReference>
<dbReference type="GO" id="GO:0046653">
    <property type="term" value="P:tetrahydrofolate metabolic process"/>
    <property type="evidence" value="ECO:0007669"/>
    <property type="project" value="TreeGrafter"/>
</dbReference>
<dbReference type="Pfam" id="PF02310">
    <property type="entry name" value="B12-binding"/>
    <property type="match status" value="1"/>
</dbReference>
<dbReference type="PROSITE" id="PS51337">
    <property type="entry name" value="B12_BINDING_NTER"/>
    <property type="match status" value="1"/>
</dbReference>
<dbReference type="InterPro" id="IPR003759">
    <property type="entry name" value="Cbl-bd_cap"/>
</dbReference>
<dbReference type="EMBL" id="UOEP01000023">
    <property type="protein sequence ID" value="VAW13383.1"/>
    <property type="molecule type" value="Genomic_DNA"/>
</dbReference>
<dbReference type="SMART" id="SM01018">
    <property type="entry name" value="B12-binding_2"/>
    <property type="match status" value="1"/>
</dbReference>
<dbReference type="SUPFAM" id="SSF52242">
    <property type="entry name" value="Cobalamin (vitamin B12)-binding domain"/>
    <property type="match status" value="1"/>
</dbReference>
<dbReference type="Pfam" id="PF02607">
    <property type="entry name" value="B12-binding_2"/>
    <property type="match status" value="1"/>
</dbReference>
<dbReference type="SUPFAM" id="SSF47644">
    <property type="entry name" value="Methionine synthase domain"/>
    <property type="match status" value="1"/>
</dbReference>
<proteinExistence type="predicted"/>
<dbReference type="PROSITE" id="PS51332">
    <property type="entry name" value="B12_BINDING"/>
    <property type="match status" value="1"/>
</dbReference>
<dbReference type="GO" id="GO:0031419">
    <property type="term" value="F:cobalamin binding"/>
    <property type="evidence" value="ECO:0007669"/>
    <property type="project" value="InterPro"/>
</dbReference>